<dbReference type="EMBL" id="BSXT01002802">
    <property type="protein sequence ID" value="GMF51012.1"/>
    <property type="molecule type" value="Genomic_DNA"/>
</dbReference>
<dbReference type="InterPro" id="IPR043502">
    <property type="entry name" value="DNA/RNA_pol_sf"/>
</dbReference>
<gene>
    <name evidence="2" type="ORF">Pfra01_002050100</name>
</gene>
<accession>A0A9W6Y3F9</accession>
<keyword evidence="3" id="KW-1185">Reference proteome</keyword>
<evidence type="ECO:0000313" key="3">
    <source>
        <dbReference type="Proteomes" id="UP001165121"/>
    </source>
</evidence>
<dbReference type="OrthoDB" id="1645289at2759"/>
<evidence type="ECO:0000313" key="2">
    <source>
        <dbReference type="EMBL" id="GMF51012.1"/>
    </source>
</evidence>
<sequence>MDVTTAFLNGEIDVEVFMEQPEGYAVKGMEGWVCCLRKSLPGLKQASRVWFELLKSHLRANGYTLLGSEPCVALKVMNGELIFMTIYVDDLILLAPTKTTIAEIKKMLSSRFTMKDLGEIHFILGCEITRNWDERTIFISQRKYAETVL</sequence>
<dbReference type="InterPro" id="IPR013103">
    <property type="entry name" value="RVT_2"/>
</dbReference>
<comment type="caution">
    <text evidence="2">The sequence shown here is derived from an EMBL/GenBank/DDBJ whole genome shotgun (WGS) entry which is preliminary data.</text>
</comment>
<feature type="domain" description="Reverse transcriptase Ty1/copia-type" evidence="1">
    <location>
        <begin position="1"/>
        <end position="149"/>
    </location>
</feature>
<dbReference type="AlphaFoldDB" id="A0A9W6Y3F9"/>
<organism evidence="2 3">
    <name type="scientific">Phytophthora fragariaefolia</name>
    <dbReference type="NCBI Taxonomy" id="1490495"/>
    <lineage>
        <taxon>Eukaryota</taxon>
        <taxon>Sar</taxon>
        <taxon>Stramenopiles</taxon>
        <taxon>Oomycota</taxon>
        <taxon>Peronosporomycetes</taxon>
        <taxon>Peronosporales</taxon>
        <taxon>Peronosporaceae</taxon>
        <taxon>Phytophthora</taxon>
    </lineage>
</organism>
<reference evidence="2" key="1">
    <citation type="submission" date="2023-04" db="EMBL/GenBank/DDBJ databases">
        <title>Phytophthora fragariaefolia NBRC 109709.</title>
        <authorList>
            <person name="Ichikawa N."/>
            <person name="Sato H."/>
            <person name="Tonouchi N."/>
        </authorList>
    </citation>
    <scope>NUCLEOTIDE SEQUENCE</scope>
    <source>
        <strain evidence="2">NBRC 109709</strain>
    </source>
</reference>
<dbReference type="Proteomes" id="UP001165121">
    <property type="component" value="Unassembled WGS sequence"/>
</dbReference>
<proteinExistence type="predicted"/>
<name>A0A9W6Y3F9_9STRA</name>
<dbReference type="SUPFAM" id="SSF56672">
    <property type="entry name" value="DNA/RNA polymerases"/>
    <property type="match status" value="1"/>
</dbReference>
<evidence type="ECO:0000259" key="1">
    <source>
        <dbReference type="Pfam" id="PF07727"/>
    </source>
</evidence>
<protein>
    <submittedName>
        <fullName evidence="2">Unnamed protein product</fullName>
    </submittedName>
</protein>
<dbReference type="Pfam" id="PF07727">
    <property type="entry name" value="RVT_2"/>
    <property type="match status" value="1"/>
</dbReference>